<keyword evidence="6" id="KW-1185">Reference proteome</keyword>
<organism evidence="5 6">
    <name type="scientific">Zostera marina</name>
    <name type="common">Eelgrass</name>
    <dbReference type="NCBI Taxonomy" id="29655"/>
    <lineage>
        <taxon>Eukaryota</taxon>
        <taxon>Viridiplantae</taxon>
        <taxon>Streptophyta</taxon>
        <taxon>Embryophyta</taxon>
        <taxon>Tracheophyta</taxon>
        <taxon>Spermatophyta</taxon>
        <taxon>Magnoliopsida</taxon>
        <taxon>Liliopsida</taxon>
        <taxon>Zosteraceae</taxon>
        <taxon>Zostera</taxon>
    </lineage>
</organism>
<gene>
    <name evidence="5" type="ORF">ZOSMA_282G00190</name>
</gene>
<evidence type="ECO:0000313" key="5">
    <source>
        <dbReference type="EMBL" id="KMZ66920.1"/>
    </source>
</evidence>
<evidence type="ECO:0000256" key="1">
    <source>
        <dbReference type="ARBA" id="ARBA00010547"/>
    </source>
</evidence>
<evidence type="ECO:0000256" key="2">
    <source>
        <dbReference type="ARBA" id="ARBA00022618"/>
    </source>
</evidence>
<keyword evidence="2" id="KW-0132">Cell division</keyword>
<protein>
    <submittedName>
        <fullName evidence="5">Anaphase-promoting complex subunit</fullName>
    </submittedName>
</protein>
<dbReference type="Proteomes" id="UP000036987">
    <property type="component" value="Unassembled WGS sequence"/>
</dbReference>
<dbReference type="PANTHER" id="PTHR12827">
    <property type="entry name" value="MEIOTIC CHECKPOINT REGULATOR TSG24 FAMILY MEMBER"/>
    <property type="match status" value="1"/>
</dbReference>
<keyword evidence="4" id="KW-0131">Cell cycle</keyword>
<dbReference type="PANTHER" id="PTHR12827:SF3">
    <property type="entry name" value="ANAPHASE-PROMOTING COMPLEX SUBUNIT 1"/>
    <property type="match status" value="1"/>
</dbReference>
<evidence type="ECO:0000256" key="4">
    <source>
        <dbReference type="ARBA" id="ARBA00023306"/>
    </source>
</evidence>
<dbReference type="InterPro" id="IPR011989">
    <property type="entry name" value="ARM-like"/>
</dbReference>
<reference evidence="6" key="1">
    <citation type="journal article" date="2016" name="Nature">
        <title>The genome of the seagrass Zostera marina reveals angiosperm adaptation to the sea.</title>
        <authorList>
            <person name="Olsen J.L."/>
            <person name="Rouze P."/>
            <person name="Verhelst B."/>
            <person name="Lin Y.-C."/>
            <person name="Bayer T."/>
            <person name="Collen J."/>
            <person name="Dattolo E."/>
            <person name="De Paoli E."/>
            <person name="Dittami S."/>
            <person name="Maumus F."/>
            <person name="Michel G."/>
            <person name="Kersting A."/>
            <person name="Lauritano C."/>
            <person name="Lohaus R."/>
            <person name="Toepel M."/>
            <person name="Tonon T."/>
            <person name="Vanneste K."/>
            <person name="Amirebrahimi M."/>
            <person name="Brakel J."/>
            <person name="Bostroem C."/>
            <person name="Chovatia M."/>
            <person name="Grimwood J."/>
            <person name="Jenkins J.W."/>
            <person name="Jueterbock A."/>
            <person name="Mraz A."/>
            <person name="Stam W.T."/>
            <person name="Tice H."/>
            <person name="Bornberg-Bauer E."/>
            <person name="Green P.J."/>
            <person name="Pearson G.A."/>
            <person name="Procaccini G."/>
            <person name="Duarte C.M."/>
            <person name="Schmutz J."/>
            <person name="Reusch T.B.H."/>
            <person name="Van de Peer Y."/>
        </authorList>
    </citation>
    <scope>NUCLEOTIDE SEQUENCE [LARGE SCALE GENOMIC DNA]</scope>
    <source>
        <strain evidence="6">cv. Finnish</strain>
    </source>
</reference>
<evidence type="ECO:0000313" key="6">
    <source>
        <dbReference type="Proteomes" id="UP000036987"/>
    </source>
</evidence>
<dbReference type="OrthoDB" id="26401at2759"/>
<dbReference type="Gene3D" id="1.25.10.10">
    <property type="entry name" value="Leucine-rich Repeat Variant"/>
    <property type="match status" value="1"/>
</dbReference>
<evidence type="ECO:0000256" key="3">
    <source>
        <dbReference type="ARBA" id="ARBA00022776"/>
    </source>
</evidence>
<accession>A0A0K9PFB0</accession>
<dbReference type="EMBL" id="LFYR01000938">
    <property type="protein sequence ID" value="KMZ66920.1"/>
    <property type="molecule type" value="Genomic_DNA"/>
</dbReference>
<comment type="similarity">
    <text evidence="1">Belongs to the APC1 family.</text>
</comment>
<dbReference type="GO" id="GO:0005680">
    <property type="term" value="C:anaphase-promoting complex"/>
    <property type="evidence" value="ECO:0007669"/>
    <property type="project" value="InterPro"/>
</dbReference>
<name>A0A0K9PFB0_ZOSMR</name>
<comment type="caution">
    <text evidence="5">The sequence shown here is derived from an EMBL/GenBank/DDBJ whole genome shotgun (WGS) entry which is preliminary data.</text>
</comment>
<dbReference type="AlphaFoldDB" id="A0A0K9PFB0"/>
<sequence>MCINQLWSLAQRTTALPIGRGAFTLATTYTLLTEALQIPNLVLSGSLPAQQNATVNLDPNVRNISGFITWPEFHNGVAAGLRLAPFEGKMSKTWVDYNRPDEPNVRHAGLFLALGLHGHLRVLIVTDVYQYLSQEHDITTIGILLGMAASHRGTMDPAISKMLFLHIPSWYPSSFPDLELPTALQ</sequence>
<proteinExistence type="inferred from homology"/>
<keyword evidence="3" id="KW-0498">Mitosis</keyword>
<feature type="non-terminal residue" evidence="5">
    <location>
        <position position="185"/>
    </location>
</feature>
<dbReference type="GO" id="GO:0051301">
    <property type="term" value="P:cell division"/>
    <property type="evidence" value="ECO:0007669"/>
    <property type="project" value="UniProtKB-KW"/>
</dbReference>
<dbReference type="InterPro" id="IPR024990">
    <property type="entry name" value="Apc1"/>
</dbReference>